<dbReference type="PANTHER" id="PTHR11614">
    <property type="entry name" value="PHOSPHOLIPASE-RELATED"/>
    <property type="match status" value="1"/>
</dbReference>
<proteinExistence type="predicted"/>
<reference evidence="3" key="1">
    <citation type="journal article" date="2019" name="Int. J. Syst. Evol. Microbiol.">
        <title>The Global Catalogue of Microorganisms (GCM) 10K type strain sequencing project: providing services to taxonomists for standard genome sequencing and annotation.</title>
        <authorList>
            <consortium name="The Broad Institute Genomics Platform"/>
            <consortium name="The Broad Institute Genome Sequencing Center for Infectious Disease"/>
            <person name="Wu L."/>
            <person name="Ma J."/>
        </authorList>
    </citation>
    <scope>NUCLEOTIDE SEQUENCE [LARGE SCALE GENOMIC DNA]</scope>
    <source>
        <strain evidence="3">KCTC 33842</strain>
    </source>
</reference>
<dbReference type="PRINTS" id="PR00111">
    <property type="entry name" value="ABHYDROLASE"/>
</dbReference>
<dbReference type="RefSeq" id="WP_386844036.1">
    <property type="nucleotide sequence ID" value="NZ_JBHUMK010000022.1"/>
</dbReference>
<organism evidence="2 3">
    <name type="scientific">Deinococcus taklimakanensis</name>
    <dbReference type="NCBI Taxonomy" id="536443"/>
    <lineage>
        <taxon>Bacteria</taxon>
        <taxon>Thermotogati</taxon>
        <taxon>Deinococcota</taxon>
        <taxon>Deinococci</taxon>
        <taxon>Deinococcales</taxon>
        <taxon>Deinococcaceae</taxon>
        <taxon>Deinococcus</taxon>
    </lineage>
</organism>
<dbReference type="InterPro" id="IPR051044">
    <property type="entry name" value="MAG_DAG_Lipase"/>
</dbReference>
<dbReference type="InterPro" id="IPR029058">
    <property type="entry name" value="AB_hydrolase_fold"/>
</dbReference>
<feature type="domain" description="Serine aminopeptidase S33" evidence="1">
    <location>
        <begin position="27"/>
        <end position="262"/>
    </location>
</feature>
<protein>
    <submittedName>
        <fullName evidence="2">Alpha/beta hydrolase</fullName>
    </submittedName>
</protein>
<gene>
    <name evidence="2" type="ORF">ACFSR9_06050</name>
</gene>
<accession>A0ABW5P3E4</accession>
<dbReference type="Gene3D" id="3.40.50.1820">
    <property type="entry name" value="alpha/beta hydrolase"/>
    <property type="match status" value="1"/>
</dbReference>
<dbReference type="InterPro" id="IPR000073">
    <property type="entry name" value="AB_hydrolase_1"/>
</dbReference>
<keyword evidence="3" id="KW-1185">Reference proteome</keyword>
<dbReference type="SUPFAM" id="SSF53474">
    <property type="entry name" value="alpha/beta-Hydrolases"/>
    <property type="match status" value="1"/>
</dbReference>
<keyword evidence="2" id="KW-0378">Hydrolase</keyword>
<evidence type="ECO:0000313" key="3">
    <source>
        <dbReference type="Proteomes" id="UP001597475"/>
    </source>
</evidence>
<dbReference type="GO" id="GO:0016787">
    <property type="term" value="F:hydrolase activity"/>
    <property type="evidence" value="ECO:0007669"/>
    <property type="project" value="UniProtKB-KW"/>
</dbReference>
<sequence>MNKQEGQVQAWQVPGAPVQGYVWEAGQPRGAVLLTHGFGEYASRYVTGYSGLTPALTEAGFTVYAYDQRGHGESAGRRAVVDVEDLVADHFRAREALRGLGVPLFAFGHSMGGLVTAASAARDPRGLSGVLLSSPALLVGEDQSPLLKRAAPLLARVLPALPVTELDPAATSRLPEAVQAYRADPRNYHGKVPALSAATMLRTSGALWPDYARWTLPTLVVHGTEDRLADVRGSQRFVQSVASPDLTYHEVAGGFHELLNDEGAAGVRDVLLNWLIQRV</sequence>
<dbReference type="EMBL" id="JBHUMK010000022">
    <property type="protein sequence ID" value="MFD2609005.1"/>
    <property type="molecule type" value="Genomic_DNA"/>
</dbReference>
<dbReference type="Pfam" id="PF12146">
    <property type="entry name" value="Hydrolase_4"/>
    <property type="match status" value="1"/>
</dbReference>
<dbReference type="InterPro" id="IPR022742">
    <property type="entry name" value="Hydrolase_4"/>
</dbReference>
<dbReference type="Proteomes" id="UP001597475">
    <property type="component" value="Unassembled WGS sequence"/>
</dbReference>
<name>A0ABW5P3E4_9DEIO</name>
<comment type="caution">
    <text evidence="2">The sequence shown here is derived from an EMBL/GenBank/DDBJ whole genome shotgun (WGS) entry which is preliminary data.</text>
</comment>
<evidence type="ECO:0000259" key="1">
    <source>
        <dbReference type="Pfam" id="PF12146"/>
    </source>
</evidence>
<evidence type="ECO:0000313" key="2">
    <source>
        <dbReference type="EMBL" id="MFD2609005.1"/>
    </source>
</evidence>